<evidence type="ECO:0000256" key="1">
    <source>
        <dbReference type="SAM" id="MobiDB-lite"/>
    </source>
</evidence>
<dbReference type="OrthoDB" id="10427068at2759"/>
<dbReference type="Proteomes" id="UP000821853">
    <property type="component" value="Chromosome 1"/>
</dbReference>
<organism evidence="2 3">
    <name type="scientific">Haemaphysalis longicornis</name>
    <name type="common">Bush tick</name>
    <dbReference type="NCBI Taxonomy" id="44386"/>
    <lineage>
        <taxon>Eukaryota</taxon>
        <taxon>Metazoa</taxon>
        <taxon>Ecdysozoa</taxon>
        <taxon>Arthropoda</taxon>
        <taxon>Chelicerata</taxon>
        <taxon>Arachnida</taxon>
        <taxon>Acari</taxon>
        <taxon>Parasitiformes</taxon>
        <taxon>Ixodida</taxon>
        <taxon>Ixodoidea</taxon>
        <taxon>Ixodidae</taxon>
        <taxon>Haemaphysalinae</taxon>
        <taxon>Haemaphysalis</taxon>
    </lineage>
</organism>
<accession>A0A9J6FCP6</accession>
<dbReference type="EMBL" id="JABSTR010000001">
    <property type="protein sequence ID" value="KAH9360635.1"/>
    <property type="molecule type" value="Genomic_DNA"/>
</dbReference>
<feature type="region of interest" description="Disordered" evidence="1">
    <location>
        <begin position="267"/>
        <end position="299"/>
    </location>
</feature>
<feature type="compositionally biased region" description="Low complexity" evidence="1">
    <location>
        <begin position="41"/>
        <end position="53"/>
    </location>
</feature>
<dbReference type="AlphaFoldDB" id="A0A9J6FCP6"/>
<keyword evidence="3" id="KW-1185">Reference proteome</keyword>
<evidence type="ECO:0000313" key="3">
    <source>
        <dbReference type="Proteomes" id="UP000821853"/>
    </source>
</evidence>
<dbReference type="VEuPathDB" id="VectorBase:HLOH_063598"/>
<name>A0A9J6FCP6_HAELO</name>
<gene>
    <name evidence="2" type="ORF">HPB48_007544</name>
</gene>
<evidence type="ECO:0008006" key="4">
    <source>
        <dbReference type="Google" id="ProtNLM"/>
    </source>
</evidence>
<sequence length="299" mass="32365">MEFDTLSGRTIPPPGPCKQILRERPNLKQQAAPPTSPFPVPCTQQTTPRSTPTPRLPDKDYKVIYRPRTGLRVAAYNGRQITQSIQQASKIPEHVFNAYVTIQPQALQNLIVATTPDENCAMALSEVNTLQLGAAACEVLPYLKPPPGTVRGVIHGLDQGITTEQLPYILASNGPRILHARMLGTSTSAVITFEGPHVPFYIKAYGLFTRCRPYRQTVQCCSLCGELGHTQDVCPNPDAPVCAQCHAKNPTPGHECTPIWATLRPRSPHGQQGLPQKTPPSASTCPGPGTSICQAADLP</sequence>
<evidence type="ECO:0000313" key="2">
    <source>
        <dbReference type="EMBL" id="KAH9360635.1"/>
    </source>
</evidence>
<comment type="caution">
    <text evidence="2">The sequence shown here is derived from an EMBL/GenBank/DDBJ whole genome shotgun (WGS) entry which is preliminary data.</text>
</comment>
<feature type="compositionally biased region" description="Polar residues" evidence="1">
    <location>
        <begin position="269"/>
        <end position="284"/>
    </location>
</feature>
<reference evidence="2 3" key="1">
    <citation type="journal article" date="2020" name="Cell">
        <title>Large-Scale Comparative Analyses of Tick Genomes Elucidate Their Genetic Diversity and Vector Capacities.</title>
        <authorList>
            <consortium name="Tick Genome and Microbiome Consortium (TIGMIC)"/>
            <person name="Jia N."/>
            <person name="Wang J."/>
            <person name="Shi W."/>
            <person name="Du L."/>
            <person name="Sun Y."/>
            <person name="Zhan W."/>
            <person name="Jiang J.F."/>
            <person name="Wang Q."/>
            <person name="Zhang B."/>
            <person name="Ji P."/>
            <person name="Bell-Sakyi L."/>
            <person name="Cui X.M."/>
            <person name="Yuan T.T."/>
            <person name="Jiang B.G."/>
            <person name="Yang W.F."/>
            <person name="Lam T.T."/>
            <person name="Chang Q.C."/>
            <person name="Ding S.J."/>
            <person name="Wang X.J."/>
            <person name="Zhu J.G."/>
            <person name="Ruan X.D."/>
            <person name="Zhao L."/>
            <person name="Wei J.T."/>
            <person name="Ye R.Z."/>
            <person name="Que T.C."/>
            <person name="Du C.H."/>
            <person name="Zhou Y.H."/>
            <person name="Cheng J.X."/>
            <person name="Dai P.F."/>
            <person name="Guo W.B."/>
            <person name="Han X.H."/>
            <person name="Huang E.J."/>
            <person name="Li L.F."/>
            <person name="Wei W."/>
            <person name="Gao Y.C."/>
            <person name="Liu J.Z."/>
            <person name="Shao H.Z."/>
            <person name="Wang X."/>
            <person name="Wang C.C."/>
            <person name="Yang T.C."/>
            <person name="Huo Q.B."/>
            <person name="Li W."/>
            <person name="Chen H.Y."/>
            <person name="Chen S.E."/>
            <person name="Zhou L.G."/>
            <person name="Ni X.B."/>
            <person name="Tian J.H."/>
            <person name="Sheng Y."/>
            <person name="Liu T."/>
            <person name="Pan Y.S."/>
            <person name="Xia L.Y."/>
            <person name="Li J."/>
            <person name="Zhao F."/>
            <person name="Cao W.C."/>
        </authorList>
    </citation>
    <scope>NUCLEOTIDE SEQUENCE [LARGE SCALE GENOMIC DNA]</scope>
    <source>
        <strain evidence="2">HaeL-2018</strain>
    </source>
</reference>
<proteinExistence type="predicted"/>
<feature type="region of interest" description="Disordered" evidence="1">
    <location>
        <begin position="1"/>
        <end position="59"/>
    </location>
</feature>
<protein>
    <recommendedName>
        <fullName evidence="4">CCHC-type domain-containing protein</fullName>
    </recommendedName>
</protein>